<keyword evidence="1" id="KW-0472">Membrane</keyword>
<evidence type="ECO:0000313" key="3">
    <source>
        <dbReference type="Proteomes" id="UP000000663"/>
    </source>
</evidence>
<feature type="transmembrane region" description="Helical" evidence="1">
    <location>
        <begin position="151"/>
        <end position="175"/>
    </location>
</feature>
<dbReference type="EMBL" id="AM114193">
    <property type="protein sequence ID" value="CAJ36252.1"/>
    <property type="molecule type" value="Genomic_DNA"/>
</dbReference>
<dbReference type="GeneID" id="5143028"/>
<accession>Q0W5U1</accession>
<dbReference type="InterPro" id="IPR009339">
    <property type="entry name" value="DUF998"/>
</dbReference>
<dbReference type="STRING" id="351160.RCIX903"/>
<feature type="transmembrane region" description="Helical" evidence="1">
    <location>
        <begin position="181"/>
        <end position="199"/>
    </location>
</feature>
<dbReference type="KEGG" id="rci:RCIX903"/>
<reference evidence="2 3" key="1">
    <citation type="journal article" date="2006" name="Science">
        <title>Genome of rice cluster I archaea -- the key methane producers in the rice rhizosphere.</title>
        <authorList>
            <person name="Erkel C."/>
            <person name="Kube M."/>
            <person name="Reinhardt R."/>
            <person name="Liesack W."/>
        </authorList>
    </citation>
    <scope>NUCLEOTIDE SEQUENCE [LARGE SCALE GENOMIC DNA]</scope>
    <source>
        <strain evidence="3">DSM 22066 / NBRC 105507 / MRE50</strain>
    </source>
</reference>
<dbReference type="AlphaFoldDB" id="Q0W5U1"/>
<feature type="transmembrane region" description="Helical" evidence="1">
    <location>
        <begin position="124"/>
        <end position="144"/>
    </location>
</feature>
<proteinExistence type="predicted"/>
<feature type="transmembrane region" description="Helical" evidence="1">
    <location>
        <begin position="12"/>
        <end position="33"/>
    </location>
</feature>
<keyword evidence="1" id="KW-0812">Transmembrane</keyword>
<dbReference type="Pfam" id="PF06197">
    <property type="entry name" value="DUF998"/>
    <property type="match status" value="1"/>
</dbReference>
<dbReference type="RefSeq" id="WP_012036266.1">
    <property type="nucleotide sequence ID" value="NC_009464.1"/>
</dbReference>
<gene>
    <name evidence="2" type="ORF">RCIX903</name>
</gene>
<organism evidence="2 3">
    <name type="scientific">Methanocella arvoryzae (strain DSM 22066 / NBRC 105507 / MRE50)</name>
    <dbReference type="NCBI Taxonomy" id="351160"/>
    <lineage>
        <taxon>Archaea</taxon>
        <taxon>Methanobacteriati</taxon>
        <taxon>Methanobacteriota</taxon>
        <taxon>Stenosarchaea group</taxon>
        <taxon>Methanomicrobia</taxon>
        <taxon>Methanocellales</taxon>
        <taxon>Methanocellaceae</taxon>
        <taxon>Methanocella</taxon>
    </lineage>
</organism>
<name>Q0W5U1_METAR</name>
<evidence type="ECO:0008006" key="4">
    <source>
        <dbReference type="Google" id="ProtNLM"/>
    </source>
</evidence>
<feature type="transmembrane region" description="Helical" evidence="1">
    <location>
        <begin position="93"/>
        <end position="112"/>
    </location>
</feature>
<sequence length="202" mass="21662">MAENKRYVRLGAYFGMAATAAFVLFTLIAVYLYPGPFSPLESTVSHLGNPSANPDGHLVFDAGCMVGGVLFLPFVASLAFLRTASKWQSRLAAAAVVPGIVASVGLALIGLYPETVREVHVPAAMLTFLCLTAMLLLVNLALWGEPKYPGWLAFIGALAIVSNFAQIGLVLTGSFPTIVEWLSAYLPQAWVLLFCWHTLTEA</sequence>
<feature type="transmembrane region" description="Helical" evidence="1">
    <location>
        <begin position="58"/>
        <end position="81"/>
    </location>
</feature>
<evidence type="ECO:0000256" key="1">
    <source>
        <dbReference type="SAM" id="Phobius"/>
    </source>
</evidence>
<keyword evidence="1" id="KW-1133">Transmembrane helix</keyword>
<protein>
    <recommendedName>
        <fullName evidence="4">DUF998 domain-containing protein</fullName>
    </recommendedName>
</protein>
<evidence type="ECO:0000313" key="2">
    <source>
        <dbReference type="EMBL" id="CAJ36252.1"/>
    </source>
</evidence>
<dbReference type="eggNOG" id="arCOG02008">
    <property type="taxonomic scope" value="Archaea"/>
</dbReference>
<dbReference type="Proteomes" id="UP000000663">
    <property type="component" value="Chromosome"/>
</dbReference>
<keyword evidence="3" id="KW-1185">Reference proteome</keyword>